<protein>
    <submittedName>
        <fullName evidence="1">Uncharacterized protein</fullName>
    </submittedName>
</protein>
<dbReference type="AlphaFoldDB" id="A0A3D8PL98"/>
<reference evidence="2" key="1">
    <citation type="submission" date="2017-11" db="EMBL/GenBank/DDBJ databases">
        <authorList>
            <person name="Zhu W."/>
        </authorList>
    </citation>
    <scope>NUCLEOTIDE SEQUENCE [LARGE SCALE GENOMIC DNA]</scope>
    <source>
        <strain evidence="2">CAU 1051</strain>
    </source>
</reference>
<evidence type="ECO:0000313" key="2">
    <source>
        <dbReference type="Proteomes" id="UP000256520"/>
    </source>
</evidence>
<dbReference type="EMBL" id="PIOD01000021">
    <property type="protein sequence ID" value="RDW15955.1"/>
    <property type="molecule type" value="Genomic_DNA"/>
</dbReference>
<dbReference type="Proteomes" id="UP000256520">
    <property type="component" value="Unassembled WGS sequence"/>
</dbReference>
<comment type="caution">
    <text evidence="1">The sequence shown here is derived from an EMBL/GenBank/DDBJ whole genome shotgun (WGS) entry which is preliminary data.</text>
</comment>
<evidence type="ECO:0000313" key="1">
    <source>
        <dbReference type="EMBL" id="RDW15955.1"/>
    </source>
</evidence>
<sequence length="139" mass="16738">MRNQIVKHYLLAWGYLDNNMEYLNDAELVKMKILYAALKEITLDERQFLAEKYRVPVKPYIKDSILAERNSVDVKEYVKERIRIETKLKPIFIKCKEQYQDEYRKAIDLVHSASRKRFLAKKEKDFELLKESAMAFLRD</sequence>
<accession>A0A3D8PL98</accession>
<name>A0A3D8PL98_9BACI</name>
<organism evidence="1 2">
    <name type="scientific">Oceanobacillus chungangensis</name>
    <dbReference type="NCBI Taxonomy" id="1229152"/>
    <lineage>
        <taxon>Bacteria</taxon>
        <taxon>Bacillati</taxon>
        <taxon>Bacillota</taxon>
        <taxon>Bacilli</taxon>
        <taxon>Bacillales</taxon>
        <taxon>Bacillaceae</taxon>
        <taxon>Oceanobacillus</taxon>
    </lineage>
</organism>
<proteinExistence type="predicted"/>
<keyword evidence="2" id="KW-1185">Reference proteome</keyword>
<dbReference type="RefSeq" id="WP_115750834.1">
    <property type="nucleotide sequence ID" value="NZ_PIOD01000021.1"/>
</dbReference>
<dbReference type="OrthoDB" id="2974675at2"/>
<gene>
    <name evidence="1" type="ORF">CWR45_15785</name>
</gene>